<comment type="caution">
    <text evidence="2">The sequence shown here is derived from an EMBL/GenBank/DDBJ whole genome shotgun (WGS) entry which is preliminary data.</text>
</comment>
<dbReference type="OrthoDB" id="2684236at2759"/>
<protein>
    <submittedName>
        <fullName evidence="2">Uncharacterized protein</fullName>
    </submittedName>
</protein>
<keyword evidence="3" id="KW-1185">Reference proteome</keyword>
<evidence type="ECO:0000313" key="3">
    <source>
        <dbReference type="Proteomes" id="UP000605986"/>
    </source>
</evidence>
<dbReference type="InterPro" id="IPR009836">
    <property type="entry name" value="GRDP-like"/>
</dbReference>
<dbReference type="EMBL" id="JAADJG010000372">
    <property type="protein sequence ID" value="KAF4447842.1"/>
    <property type="molecule type" value="Genomic_DNA"/>
</dbReference>
<feature type="compositionally biased region" description="Low complexity" evidence="1">
    <location>
        <begin position="491"/>
        <end position="502"/>
    </location>
</feature>
<evidence type="ECO:0000313" key="2">
    <source>
        <dbReference type="EMBL" id="KAF4447842.1"/>
    </source>
</evidence>
<dbReference type="AlphaFoldDB" id="A0A8H4P4D1"/>
<feature type="compositionally biased region" description="Polar residues" evidence="1">
    <location>
        <begin position="517"/>
        <end position="534"/>
    </location>
</feature>
<evidence type="ECO:0000256" key="1">
    <source>
        <dbReference type="SAM" id="MobiDB-lite"/>
    </source>
</evidence>
<feature type="region of interest" description="Disordered" evidence="1">
    <location>
        <begin position="569"/>
        <end position="598"/>
    </location>
</feature>
<dbReference type="Pfam" id="PF07173">
    <property type="entry name" value="GRDP-like"/>
    <property type="match status" value="1"/>
</dbReference>
<feature type="compositionally biased region" description="Basic and acidic residues" evidence="1">
    <location>
        <begin position="503"/>
        <end position="516"/>
    </location>
</feature>
<accession>A0A8H4P4D1</accession>
<organism evidence="2 3">
    <name type="scientific">Fusarium austroafricanum</name>
    <dbReference type="NCBI Taxonomy" id="2364996"/>
    <lineage>
        <taxon>Eukaryota</taxon>
        <taxon>Fungi</taxon>
        <taxon>Dikarya</taxon>
        <taxon>Ascomycota</taxon>
        <taxon>Pezizomycotina</taxon>
        <taxon>Sordariomycetes</taxon>
        <taxon>Hypocreomycetidae</taxon>
        <taxon>Hypocreales</taxon>
        <taxon>Nectriaceae</taxon>
        <taxon>Fusarium</taxon>
        <taxon>Fusarium concolor species complex</taxon>
    </lineage>
</organism>
<proteinExistence type="predicted"/>
<sequence>MVRNILRTLFGPSPPSPFSELDSLSIHRKIVKAGINEKDVILHCHLLEHFVSIKPKIDIWAMKNMIDPAAAWTCYINMGVRRLTNWFRASYDGIVKLDRHIPPLDVLLVWHAFLEDPVAWERFIDDFRLDFTRWNRDELSRALDSDEHGLFCPSLNCIDKINLVYRDPDARTLMNMSLDYIFTARPNSTTQQLIQLFSQKKVSHIIKTRRGQRSFSFDFHAAVQRQIDLAERDVNFSWHRIHASRWENEQGMKPAIKRYRRYMTLSRFRTGIASLQFEDTDHLKFVDFDIHLVWRTHKLVPHDYRWFCDRYFGGLVYEIPAPLDSYELRGPLLTSKDQVYEYVFGEEYALCLCWPCVKGRTDGPPGWRCLKRLTRPSVKTQLAAEIDRRRATAVSIPLEFAEKQCRKCGSHPRRRCRKKDMAEVLTTEPPTLRHPVAGCVPTPGTSIIMSVSTPGQSEPAPVPFRDLGMFPYGSEILAQTPLQTPLPPHAPASAPNSEAPEPVQRDRNMELRDCNRSHATTPDLTIGSSRSGYNSDEERSPSYYTLQRTLSLYQIPPIGIEFLPRTEIRNADATRDDPRGRSRVPSSNGPEPGAWLAG</sequence>
<feature type="region of interest" description="Disordered" evidence="1">
    <location>
        <begin position="481"/>
        <end position="540"/>
    </location>
</feature>
<name>A0A8H4P4D1_9HYPO</name>
<feature type="compositionally biased region" description="Basic and acidic residues" evidence="1">
    <location>
        <begin position="569"/>
        <end position="580"/>
    </location>
</feature>
<gene>
    <name evidence="2" type="ORF">F53441_8647</name>
</gene>
<dbReference type="Proteomes" id="UP000605986">
    <property type="component" value="Unassembled WGS sequence"/>
</dbReference>
<reference evidence="2" key="1">
    <citation type="submission" date="2020-01" db="EMBL/GenBank/DDBJ databases">
        <title>Identification and distribution of gene clusters putatively required for synthesis of sphingolipid metabolism inhibitors in phylogenetically diverse species of the filamentous fungus Fusarium.</title>
        <authorList>
            <person name="Kim H.-S."/>
            <person name="Busman M."/>
            <person name="Brown D.W."/>
            <person name="Divon H."/>
            <person name="Uhlig S."/>
            <person name="Proctor R.H."/>
        </authorList>
    </citation>
    <scope>NUCLEOTIDE SEQUENCE</scope>
    <source>
        <strain evidence="2">NRRL 53441</strain>
    </source>
</reference>